<dbReference type="InterPro" id="IPR003111">
    <property type="entry name" value="Lon_prtase_N"/>
</dbReference>
<dbReference type="InterPro" id="IPR015947">
    <property type="entry name" value="PUA-like_sf"/>
</dbReference>
<evidence type="ECO:0000259" key="2">
    <source>
        <dbReference type="PROSITE" id="PS51787"/>
    </source>
</evidence>
<dbReference type="InterPro" id="IPR046336">
    <property type="entry name" value="Lon_prtase_N_sf"/>
</dbReference>
<protein>
    <submittedName>
        <fullName evidence="3">Peptidase S16</fullName>
    </submittedName>
</protein>
<dbReference type="AlphaFoldDB" id="A0A6L5R5T9"/>
<feature type="domain" description="Lon N-terminal" evidence="2">
    <location>
        <begin position="1"/>
        <end position="197"/>
    </location>
</feature>
<name>A0A6L5R5T9_9MICO</name>
<comment type="caution">
    <text evidence="3">The sequence shown here is derived from an EMBL/GenBank/DDBJ whole genome shotgun (WGS) entry which is preliminary data.</text>
</comment>
<feature type="compositionally biased region" description="Acidic residues" evidence="1">
    <location>
        <begin position="230"/>
        <end position="241"/>
    </location>
</feature>
<evidence type="ECO:0000313" key="3">
    <source>
        <dbReference type="EMBL" id="MRX45446.1"/>
    </source>
</evidence>
<dbReference type="Proteomes" id="UP000476511">
    <property type="component" value="Unassembled WGS sequence"/>
</dbReference>
<dbReference type="PANTHER" id="PTHR46732">
    <property type="entry name" value="ATP-DEPENDENT PROTEASE LA (LON) DOMAIN PROTEIN"/>
    <property type="match status" value="1"/>
</dbReference>
<reference evidence="3 4" key="1">
    <citation type="submission" date="2019-11" db="EMBL/GenBank/DDBJ databases">
        <title>Agromyces kandeliae sp. nov., isolated from mangrove soil.</title>
        <authorList>
            <person name="Wang R."/>
        </authorList>
    </citation>
    <scope>NUCLEOTIDE SEQUENCE [LARGE SCALE GENOMIC DNA]</scope>
    <source>
        <strain evidence="3 4">Q22</strain>
    </source>
</reference>
<dbReference type="PANTHER" id="PTHR46732:SF8">
    <property type="entry name" value="ATP-DEPENDENT PROTEASE LA (LON) DOMAIN PROTEIN"/>
    <property type="match status" value="1"/>
</dbReference>
<gene>
    <name evidence="3" type="ORF">GJR97_17185</name>
</gene>
<evidence type="ECO:0000256" key="1">
    <source>
        <dbReference type="SAM" id="MobiDB-lite"/>
    </source>
</evidence>
<dbReference type="EMBL" id="WKJD01000021">
    <property type="protein sequence ID" value="MRX45446.1"/>
    <property type="molecule type" value="Genomic_DNA"/>
</dbReference>
<dbReference type="RefSeq" id="WP_154347966.1">
    <property type="nucleotide sequence ID" value="NZ_WKJD01000021.1"/>
</dbReference>
<dbReference type="PROSITE" id="PS51787">
    <property type="entry name" value="LON_N"/>
    <property type="match status" value="1"/>
</dbReference>
<feature type="region of interest" description="Disordered" evidence="1">
    <location>
        <begin position="216"/>
        <end position="250"/>
    </location>
</feature>
<dbReference type="Pfam" id="PF02190">
    <property type="entry name" value="LON_substr_bdg"/>
    <property type="match status" value="1"/>
</dbReference>
<sequence>MGSFAMFPLGSVLFPHMPLALRVFEPRYLVMMSRVLNEQPSEFGVVLIESGREAAGPEAQRRFGVGTVARVTELGATEGDLAVIARGGRRIEVVEWLPDDPHPVAVVRDLPELAWDESLRPLLEKAELVVRRTIARASEFVELPWDADAELSDDPAAAAWQLAGIAPLTPLDQVRLLASTSLRALLTQLVEFTVGAGEVLTTSWATADDLDAEIAEALDRSGESRPDAAEGTDDDVDEDEPPTATDGRDA</sequence>
<dbReference type="SMART" id="SM00464">
    <property type="entry name" value="LON"/>
    <property type="match status" value="1"/>
</dbReference>
<keyword evidence="4" id="KW-1185">Reference proteome</keyword>
<organism evidence="3 4">
    <name type="scientific">Agromyces kandeliae</name>
    <dbReference type="NCBI Taxonomy" id="2666141"/>
    <lineage>
        <taxon>Bacteria</taxon>
        <taxon>Bacillati</taxon>
        <taxon>Actinomycetota</taxon>
        <taxon>Actinomycetes</taxon>
        <taxon>Micrococcales</taxon>
        <taxon>Microbacteriaceae</taxon>
        <taxon>Agromyces</taxon>
    </lineage>
</organism>
<dbReference type="SUPFAM" id="SSF88697">
    <property type="entry name" value="PUA domain-like"/>
    <property type="match status" value="1"/>
</dbReference>
<dbReference type="Gene3D" id="2.30.130.40">
    <property type="entry name" value="LON domain-like"/>
    <property type="match status" value="1"/>
</dbReference>
<evidence type="ECO:0000313" key="4">
    <source>
        <dbReference type="Proteomes" id="UP000476511"/>
    </source>
</evidence>
<accession>A0A6L5R5T9</accession>
<proteinExistence type="predicted"/>
<feature type="compositionally biased region" description="Basic and acidic residues" evidence="1">
    <location>
        <begin position="217"/>
        <end position="228"/>
    </location>
</feature>